<evidence type="ECO:0000259" key="3">
    <source>
        <dbReference type="PROSITE" id="PS50994"/>
    </source>
</evidence>
<dbReference type="SUPFAM" id="SSF53098">
    <property type="entry name" value="Ribonuclease H-like"/>
    <property type="match status" value="1"/>
</dbReference>
<name>A0A132MNM7_9ACTN</name>
<dbReference type="NCBIfam" id="NF033546">
    <property type="entry name" value="transpos_IS21"/>
    <property type="match status" value="1"/>
</dbReference>
<dbReference type="InterPro" id="IPR012337">
    <property type="entry name" value="RNaseH-like_sf"/>
</dbReference>
<gene>
    <name evidence="4" type="ORF">LI90_969</name>
</gene>
<dbReference type="InterPro" id="IPR036397">
    <property type="entry name" value="RNaseH_sf"/>
</dbReference>
<dbReference type="InterPro" id="IPR054353">
    <property type="entry name" value="IstA-like_C"/>
</dbReference>
<dbReference type="Gene3D" id="3.30.420.10">
    <property type="entry name" value="Ribonuclease H-like superfamily/Ribonuclease H"/>
    <property type="match status" value="1"/>
</dbReference>
<dbReference type="PANTHER" id="PTHR35004">
    <property type="entry name" value="TRANSPOSASE RV3428C-RELATED"/>
    <property type="match status" value="1"/>
</dbReference>
<dbReference type="Pfam" id="PF22483">
    <property type="entry name" value="Mu-transpos_C_2"/>
    <property type="match status" value="1"/>
</dbReference>
<feature type="domain" description="Integrase catalytic" evidence="3">
    <location>
        <begin position="117"/>
        <end position="293"/>
    </location>
</feature>
<comment type="similarity">
    <text evidence="1">Belongs to the transposase IS21/IS408/IS1162 family.</text>
</comment>
<dbReference type="GO" id="GO:0015074">
    <property type="term" value="P:DNA integration"/>
    <property type="evidence" value="ECO:0007669"/>
    <property type="project" value="InterPro"/>
</dbReference>
<dbReference type="InterPro" id="IPR001584">
    <property type="entry name" value="Integrase_cat-core"/>
</dbReference>
<dbReference type="STRING" id="1469144.LI90_969"/>
<evidence type="ECO:0000256" key="2">
    <source>
        <dbReference type="SAM" id="MobiDB-lite"/>
    </source>
</evidence>
<dbReference type="Proteomes" id="UP000070188">
    <property type="component" value="Unassembled WGS sequence"/>
</dbReference>
<dbReference type="GO" id="GO:0003676">
    <property type="term" value="F:nucleic acid binding"/>
    <property type="evidence" value="ECO:0007669"/>
    <property type="project" value="InterPro"/>
</dbReference>
<reference evidence="5" key="1">
    <citation type="submission" date="2015-04" db="EMBL/GenBank/DDBJ databases">
        <title>Physiological reanalysis, assessment of diazotrophy, and genome sequences of multiple isolates of Streptomyces thermoautotrophicus.</title>
        <authorList>
            <person name="MacKellar D.C."/>
            <person name="Lieber L."/>
            <person name="Norman J."/>
            <person name="Bolger A."/>
            <person name="Tobin C."/>
            <person name="Murray J.W."/>
            <person name="Chang R."/>
            <person name="Ford T."/>
            <person name="Nguyen P.Q."/>
            <person name="Woodward J."/>
            <person name="Permingeat H."/>
            <person name="Joshi N.S."/>
            <person name="Silver P.A."/>
            <person name="Usadel B."/>
            <person name="Rutherford A.W."/>
            <person name="Friesen M."/>
            <person name="Prell J."/>
        </authorList>
    </citation>
    <scope>NUCLEOTIDE SEQUENCE [LARGE SCALE GENOMIC DNA]</scope>
    <source>
        <strain evidence="5">H1</strain>
    </source>
</reference>
<feature type="region of interest" description="Disordered" evidence="2">
    <location>
        <begin position="368"/>
        <end position="396"/>
    </location>
</feature>
<accession>A0A132MNM7</accession>
<sequence length="501" mass="54848">MSKSDREIMEIFEAFDLTRCAWSAAQLAGCDAKTVARYVAIRDAGGDPFVRPRRPRSIDPFLAKVEELVDRSRGRIRADKVHERLAAMGYGGSERTGRRAVAEIKQAWRAGRRRVWRPWVPEPGMWLQFDWGEGPRVGGRRTLLFCAWLAWSRFRVVIPAWDQSLGTLVACIDATLRVIGGAPTYLLTDNAKTVTIEHVAGVPVRHPQMVQLGRYYGCTVQTCVPYDPESKGGVEATVKIAKADLVPTSANLRGEYASFAELERACVCWCERVNARPHRETKVPPADRLATEREHLHAVPAEPHGVGLGEERLVDEDQTIRFGSVRYSTPSGHIGQRVWCRVQGEELVIVARTGRGLAEIARHALSTPGNPRIAEEHYPDHPGGNGPRQPRPRPRTAEEAAFLGLGEGAHRWLIEAAATGATRVRAKMAHAVELAAHLGSDRVDHALGLAALAGRFADDDLAAICDHLAAESPPGDVVIADEAHSAQPGTSGWARLGEAAR</sequence>
<dbReference type="AlphaFoldDB" id="A0A132MNM7"/>
<dbReference type="PANTHER" id="PTHR35004:SF6">
    <property type="entry name" value="TRANSPOSASE"/>
    <property type="match status" value="1"/>
</dbReference>
<dbReference type="PATRIC" id="fig|1469144.10.peg.1087"/>
<keyword evidence="5" id="KW-1185">Reference proteome</keyword>
<proteinExistence type="inferred from homology"/>
<evidence type="ECO:0000256" key="1">
    <source>
        <dbReference type="ARBA" id="ARBA00009277"/>
    </source>
</evidence>
<evidence type="ECO:0000313" key="4">
    <source>
        <dbReference type="EMBL" id="KWW99335.1"/>
    </source>
</evidence>
<organism evidence="4 5">
    <name type="scientific">Carbonactinospora thermoautotrophica</name>
    <dbReference type="NCBI Taxonomy" id="1469144"/>
    <lineage>
        <taxon>Bacteria</taxon>
        <taxon>Bacillati</taxon>
        <taxon>Actinomycetota</taxon>
        <taxon>Actinomycetes</taxon>
        <taxon>Kitasatosporales</taxon>
        <taxon>Carbonactinosporaceae</taxon>
        <taxon>Carbonactinospora</taxon>
    </lineage>
</organism>
<dbReference type="PROSITE" id="PS50994">
    <property type="entry name" value="INTEGRASE"/>
    <property type="match status" value="1"/>
</dbReference>
<dbReference type="EMBL" id="LAXD01000001">
    <property type="protein sequence ID" value="KWW99335.1"/>
    <property type="molecule type" value="Genomic_DNA"/>
</dbReference>
<evidence type="ECO:0000313" key="5">
    <source>
        <dbReference type="Proteomes" id="UP000070188"/>
    </source>
</evidence>
<protein>
    <submittedName>
        <fullName evidence="4">Integrase catalytic region</fullName>
    </submittedName>
</protein>
<comment type="caution">
    <text evidence="4">The sequence shown here is derived from an EMBL/GenBank/DDBJ whole genome shotgun (WGS) entry which is preliminary data.</text>
</comment>